<keyword evidence="2" id="KW-1185">Reference proteome</keyword>
<dbReference type="SUPFAM" id="SSF111126">
    <property type="entry name" value="Ligand-binding domain in the NO signalling and Golgi transport"/>
    <property type="match status" value="1"/>
</dbReference>
<dbReference type="KEGG" id="ein:Eint_020920"/>
<reference evidence="1 2" key="2">
    <citation type="journal article" date="2012" name="Proc. Natl. Acad. Sci. U.S.A.">
        <title>Gain and loss of multiple functionally related, horizontally transferred genes in the reduced genomes of two microsporidian parasites.</title>
        <authorList>
            <person name="Pombert J.-F."/>
            <person name="Selman M."/>
            <person name="Burki F."/>
            <person name="Bardell F.T."/>
            <person name="Farinelli L."/>
            <person name="Solter L.F."/>
            <person name="Whitman D.W."/>
            <person name="Weiss L.M."/>
            <person name="Corradi N."/>
            <person name="Keeling P.J."/>
        </authorList>
    </citation>
    <scope>NUCLEOTIDE SEQUENCE [LARGE SCALE GENOMIC DNA]</scope>
    <source>
        <strain evidence="1 2">ATCC 50506</strain>
    </source>
</reference>
<evidence type="ECO:0000313" key="1">
    <source>
        <dbReference type="EMBL" id="ADM11090.1"/>
    </source>
</evidence>
<dbReference type="RefSeq" id="XP_003072450.1">
    <property type="nucleotide sequence ID" value="XM_003072404.1"/>
</dbReference>
<protein>
    <submittedName>
        <fullName evidence="1">Uncharacterized protein</fullName>
    </submittedName>
</protein>
<dbReference type="Proteomes" id="UP000002313">
    <property type="component" value="Chromosome II"/>
</dbReference>
<gene>
    <name evidence="1" type="ORF">Eint_020920</name>
</gene>
<name>E0S5V5_ENCIT</name>
<dbReference type="GeneID" id="9698722"/>
<dbReference type="EMBL" id="CP001943">
    <property type="protein sequence ID" value="ADM11090.1"/>
    <property type="molecule type" value="Genomic_DNA"/>
</dbReference>
<dbReference type="VEuPathDB" id="MicrosporidiaDB:Eint_020920"/>
<reference evidence="1 2" key="1">
    <citation type="journal article" date="2010" name="Nat. Commun.">
        <title>The complete sequence of the smallest known nuclear genome from the microsporidian Encephalitozoon intestinalis.</title>
        <authorList>
            <person name="Corradi N."/>
            <person name="Pombert J.-F."/>
            <person name="Farinelli L."/>
            <person name="Didier E.S."/>
            <person name="Keeling P.J."/>
        </authorList>
    </citation>
    <scope>NUCLEOTIDE SEQUENCE [LARGE SCALE GENOMIC DNA]</scope>
    <source>
        <strain evidence="1 2">ATCC 50506</strain>
    </source>
</reference>
<dbReference type="AlphaFoldDB" id="E0S5V5"/>
<evidence type="ECO:0000313" key="2">
    <source>
        <dbReference type="Proteomes" id="UP000002313"/>
    </source>
</evidence>
<accession>E0S5V5</accession>
<sequence>MSREDGQKVNHDVFGLMYTSFINKVIKDGPEGSRERLFTIGKRIGERMADDFFFTGKPEKPMGLGEVSKDISESFFPYYFSFHPTHNQGIISLGRLPLLQYTGKEEECLEMICGILQSVYGYVSKDGIRFEAMKYKGEHCIVVRDGEHVEGPSAVRLREGEFREI</sequence>
<organism evidence="1 2">
    <name type="scientific">Encephalitozoon intestinalis (strain ATCC 50506)</name>
    <name type="common">Microsporidian parasite</name>
    <name type="synonym">Septata intestinalis</name>
    <dbReference type="NCBI Taxonomy" id="876142"/>
    <lineage>
        <taxon>Eukaryota</taxon>
        <taxon>Fungi</taxon>
        <taxon>Fungi incertae sedis</taxon>
        <taxon>Microsporidia</taxon>
        <taxon>Unikaryonidae</taxon>
        <taxon>Encephalitozoon</taxon>
    </lineage>
</organism>
<dbReference type="Gene3D" id="3.30.1380.20">
    <property type="entry name" value="Trafficking protein particle complex subunit 3"/>
    <property type="match status" value="1"/>
</dbReference>
<dbReference type="OrthoDB" id="10262857at2759"/>
<proteinExistence type="predicted"/>
<dbReference type="InterPro" id="IPR024096">
    <property type="entry name" value="NO_sig/Golgi_transp_ligand-bd"/>
</dbReference>
<dbReference type="HOGENOM" id="CLU_1525130_0_0_1"/>